<accession>A0ABX0TSP0</accession>
<comment type="similarity">
    <text evidence="2">Belongs to the ribose 5-phosphate isomerase family.</text>
</comment>
<dbReference type="EC" id="5.3.1.6" evidence="2"/>
<reference evidence="3 4" key="1">
    <citation type="submission" date="2020-03" db="EMBL/GenBank/DDBJ databases">
        <title>Genomic Encyclopedia of Type Strains, Phase III (KMG-III): the genomes of soil and plant-associated and newly described type strains.</title>
        <authorList>
            <person name="Whitman W."/>
        </authorList>
    </citation>
    <scope>NUCLEOTIDE SEQUENCE [LARGE SCALE GENOMIC DNA]</scope>
    <source>
        <strain evidence="3 4">CECT 8804</strain>
    </source>
</reference>
<dbReference type="EMBL" id="JAAOZC010000003">
    <property type="protein sequence ID" value="NIJ08103.1"/>
    <property type="molecule type" value="Genomic_DNA"/>
</dbReference>
<dbReference type="PANTHER" id="PTHR11934:SF0">
    <property type="entry name" value="RIBOSE-5-PHOSPHATE ISOMERASE"/>
    <property type="match status" value="1"/>
</dbReference>
<feature type="binding site" evidence="2">
    <location>
        <begin position="99"/>
        <end position="102"/>
    </location>
    <ligand>
        <name>substrate</name>
    </ligand>
</feature>
<dbReference type="SUPFAM" id="SSF75445">
    <property type="entry name" value="D-ribose-5-phosphate isomerase (RpiA), lid domain"/>
    <property type="match status" value="1"/>
</dbReference>
<dbReference type="Pfam" id="PF06026">
    <property type="entry name" value="Rib_5-P_isom_A"/>
    <property type="match status" value="1"/>
</dbReference>
<dbReference type="HAMAP" id="MF_00170">
    <property type="entry name" value="Rib_5P_isom_A"/>
    <property type="match status" value="1"/>
</dbReference>
<feature type="binding site" evidence="2">
    <location>
        <begin position="31"/>
        <end position="34"/>
    </location>
    <ligand>
        <name>substrate</name>
    </ligand>
</feature>
<feature type="active site" description="Proton acceptor" evidence="2">
    <location>
        <position position="108"/>
    </location>
</feature>
<name>A0ABX0TSP0_9SPHN</name>
<organism evidence="3 4">
    <name type="scientific">Sphingomonas vulcanisoli</name>
    <dbReference type="NCBI Taxonomy" id="1658060"/>
    <lineage>
        <taxon>Bacteria</taxon>
        <taxon>Pseudomonadati</taxon>
        <taxon>Pseudomonadota</taxon>
        <taxon>Alphaproteobacteria</taxon>
        <taxon>Sphingomonadales</taxon>
        <taxon>Sphingomonadaceae</taxon>
        <taxon>Sphingomonas</taxon>
    </lineage>
</organism>
<keyword evidence="1 2" id="KW-0413">Isomerase</keyword>
<keyword evidence="4" id="KW-1185">Reference proteome</keyword>
<sequence>MIAADRDEEKRAAAEAAVAEIEAGMLVGLGTGTTAAFAIAAVGARVKTGLNIRAVATSLATARAAEAAGITVIAMDDHASVDLCIDGVDEIDSLFRAIKGGGGAMVREKIVATAAARNIAIADSSKLVDRIGARPVPIEILPLARAFIAEHVSVLGGKSELRRNENGLFQSDQGNPVLDCRFGPIADPPALSAVLDALPGVVGHGLFLTEIDALFIGTPEGVRKMRRTPSHPKI</sequence>
<dbReference type="SUPFAM" id="SSF100950">
    <property type="entry name" value="NagB/RpiA/CoA transferase-like"/>
    <property type="match status" value="1"/>
</dbReference>
<protein>
    <recommendedName>
        <fullName evidence="2">Ribose-5-phosphate isomerase A</fullName>
        <ecNumber evidence="2">5.3.1.6</ecNumber>
    </recommendedName>
    <alternativeName>
        <fullName evidence="2">Phosphoriboisomerase A</fullName>
        <shortName evidence="2">PRI</shortName>
    </alternativeName>
</protein>
<feature type="binding site" evidence="2">
    <location>
        <begin position="86"/>
        <end position="89"/>
    </location>
    <ligand>
        <name>substrate</name>
    </ligand>
</feature>
<dbReference type="InterPro" id="IPR004788">
    <property type="entry name" value="Ribose5P_isomerase_type_A"/>
</dbReference>
<dbReference type="GO" id="GO:0004751">
    <property type="term" value="F:ribose-5-phosphate isomerase activity"/>
    <property type="evidence" value="ECO:0007669"/>
    <property type="project" value="UniProtKB-EC"/>
</dbReference>
<dbReference type="Gene3D" id="3.30.70.260">
    <property type="match status" value="1"/>
</dbReference>
<evidence type="ECO:0000313" key="3">
    <source>
        <dbReference type="EMBL" id="NIJ08103.1"/>
    </source>
</evidence>
<evidence type="ECO:0000256" key="1">
    <source>
        <dbReference type="ARBA" id="ARBA00023235"/>
    </source>
</evidence>
<comment type="catalytic activity">
    <reaction evidence="2">
        <text>aldehydo-D-ribose 5-phosphate = D-ribulose 5-phosphate</text>
        <dbReference type="Rhea" id="RHEA:14657"/>
        <dbReference type="ChEBI" id="CHEBI:58121"/>
        <dbReference type="ChEBI" id="CHEBI:58273"/>
        <dbReference type="EC" id="5.3.1.6"/>
    </reaction>
</comment>
<evidence type="ECO:0000256" key="2">
    <source>
        <dbReference type="HAMAP-Rule" id="MF_00170"/>
    </source>
</evidence>
<gene>
    <name evidence="2" type="primary">rpiA</name>
    <name evidence="3" type="ORF">FHS31_001713</name>
</gene>
<dbReference type="RefSeq" id="WP_167072922.1">
    <property type="nucleotide sequence ID" value="NZ_JAAOZC010000003.1"/>
</dbReference>
<dbReference type="Gene3D" id="3.40.50.1360">
    <property type="match status" value="1"/>
</dbReference>
<dbReference type="CDD" id="cd01398">
    <property type="entry name" value="RPI_A"/>
    <property type="match status" value="1"/>
</dbReference>
<proteinExistence type="inferred from homology"/>
<feature type="binding site" evidence="2">
    <location>
        <position position="126"/>
    </location>
    <ligand>
        <name>substrate</name>
    </ligand>
</feature>
<dbReference type="Proteomes" id="UP000727456">
    <property type="component" value="Unassembled WGS sequence"/>
</dbReference>
<dbReference type="NCBIfam" id="TIGR00021">
    <property type="entry name" value="rpiA"/>
    <property type="match status" value="1"/>
</dbReference>
<comment type="subunit">
    <text evidence="2">Homodimer.</text>
</comment>
<comment type="caution">
    <text evidence="3">The sequence shown here is derived from an EMBL/GenBank/DDBJ whole genome shotgun (WGS) entry which is preliminary data.</text>
</comment>
<dbReference type="SMART" id="SM01134">
    <property type="entry name" value="DeoRC"/>
    <property type="match status" value="1"/>
</dbReference>
<dbReference type="NCBIfam" id="NF001924">
    <property type="entry name" value="PRK00702.1"/>
    <property type="match status" value="1"/>
</dbReference>
<dbReference type="PANTHER" id="PTHR11934">
    <property type="entry name" value="RIBOSE-5-PHOSPHATE ISOMERASE"/>
    <property type="match status" value="1"/>
</dbReference>
<evidence type="ECO:0000313" key="4">
    <source>
        <dbReference type="Proteomes" id="UP000727456"/>
    </source>
</evidence>
<dbReference type="InterPro" id="IPR020672">
    <property type="entry name" value="Ribose5P_isomerase_typA_subgr"/>
</dbReference>
<comment type="function">
    <text evidence="2">Catalyzes the reversible conversion of ribose-5-phosphate to ribulose 5-phosphate.</text>
</comment>
<dbReference type="InterPro" id="IPR037171">
    <property type="entry name" value="NagB/RpiA_transferase-like"/>
</dbReference>
<comment type="pathway">
    <text evidence="2">Carbohydrate degradation; pentose phosphate pathway; D-ribose 5-phosphate from D-ribulose 5-phosphate (non-oxidative stage): step 1/1.</text>
</comment>